<sequence length="563" mass="62751">MGRGLLVLLLHVLLLLRRASVPEPSRDSAALPTGACDRRQKIPLQSVTQQGGGQSDGGAALRATDTRRTKRGEVSIIDGIPRQIALPHCRNCGRYNRPPWTKCELESRELLGVCLKRIKGIGKDVRLVDASFIWTEEHSKRIRVKITVQKEVDNSSVLQQTMVVEFTVVNQQCEECQRSFTPHAWTAIVQVRQKVEHRRTFCYLEQLILKSDAHDKVVSLKETREGLDFHFQQRSHAQRFADFVAGCVPAKHKLSRKLISHDANSNEYNFKYTIMMELCPICVDDVVNIPRGDARLSGAPPIMLCHKVSNGVRLVDPVTCNSRDIPSSEYWKRPLGLPVCTRTHLREYVVLNVELVEETHAGTPARHRLSGRSRMALADIEVARLQDLGVNDERHIVRSHLGATLRPGNHVLGYDLRAVNMSGLDSGGAETLPADIILVRKFYKRNRHKRGWKVKRLQRDNADVGPAEVVDDAADMEAMLQDLEEDPELRKGVNMYRAPVGKAAAPAPDAGTGDQADGEGDDEDAEDEDAPEVPLAELLEALELGDDDDRVLPGLAAPRTTNQ</sequence>
<keyword evidence="4 7" id="KW-0963">Cytoplasm</keyword>
<evidence type="ECO:0000313" key="13">
    <source>
        <dbReference type="EMBL" id="CAK0875367.1"/>
    </source>
</evidence>
<evidence type="ECO:0000256" key="7">
    <source>
        <dbReference type="RuleBase" id="RU364108"/>
    </source>
</evidence>
<dbReference type="EMBL" id="CAUYUJ010017504">
    <property type="protein sequence ID" value="CAK0875367.1"/>
    <property type="molecule type" value="Genomic_DNA"/>
</dbReference>
<keyword evidence="14" id="KW-1185">Reference proteome</keyword>
<evidence type="ECO:0000256" key="6">
    <source>
        <dbReference type="ARBA" id="ARBA00023242"/>
    </source>
</evidence>
<feature type="compositionally biased region" description="Low complexity" evidence="8">
    <location>
        <begin position="532"/>
        <end position="542"/>
    </location>
</feature>
<keyword evidence="5 7" id="KW-0653">Protein transport</keyword>
<dbReference type="InterPro" id="IPR048899">
    <property type="entry name" value="NMD_SH3"/>
</dbReference>
<feature type="compositionally biased region" description="Acidic residues" evidence="8">
    <location>
        <begin position="516"/>
        <end position="531"/>
    </location>
</feature>
<keyword evidence="6 7" id="KW-0539">Nucleus</keyword>
<comment type="function">
    <text evidence="7">Acts as an adapter for the XPO1/CRM1-mediated export of the 60S ribosomal subunit.</text>
</comment>
<accession>A0ABN9VT13</accession>
<comment type="subcellular location">
    <subcellularLocation>
        <location evidence="7">Cytoplasm</location>
    </subcellularLocation>
    <subcellularLocation>
        <location evidence="7">Nucleus</location>
    </subcellularLocation>
</comment>
<feature type="signal peptide" evidence="9">
    <location>
        <begin position="1"/>
        <end position="19"/>
    </location>
</feature>
<protein>
    <recommendedName>
        <fullName evidence="2 7">60S ribosomal export protein NMD3</fullName>
    </recommendedName>
</protein>
<feature type="region of interest" description="Disordered" evidence="8">
    <location>
        <begin position="502"/>
        <end position="563"/>
    </location>
</feature>
<dbReference type="PANTHER" id="PTHR12746:SF2">
    <property type="entry name" value="60S RIBOSOMAL EXPORT PROTEIN NMD3"/>
    <property type="match status" value="1"/>
</dbReference>
<evidence type="ECO:0000259" key="10">
    <source>
        <dbReference type="Pfam" id="PF04981"/>
    </source>
</evidence>
<feature type="chain" id="PRO_5046492761" description="60S ribosomal export protein NMD3" evidence="9">
    <location>
        <begin position="20"/>
        <end position="563"/>
    </location>
</feature>
<evidence type="ECO:0000256" key="5">
    <source>
        <dbReference type="ARBA" id="ARBA00022927"/>
    </source>
</evidence>
<feature type="domain" description="60S ribosomal export protein NMD3 SH3" evidence="12">
    <location>
        <begin position="281"/>
        <end position="327"/>
    </location>
</feature>
<dbReference type="PANTHER" id="PTHR12746">
    <property type="entry name" value="NONSENSE-MEDIATED MRNA DECAY PROTEIN 3"/>
    <property type="match status" value="1"/>
</dbReference>
<name>A0ABN9VT13_9DINO</name>
<evidence type="ECO:0000256" key="1">
    <source>
        <dbReference type="ARBA" id="ARBA00009794"/>
    </source>
</evidence>
<dbReference type="InterPro" id="IPR048898">
    <property type="entry name" value="OB_NMD3"/>
</dbReference>
<evidence type="ECO:0000259" key="12">
    <source>
        <dbReference type="Pfam" id="PF21193"/>
    </source>
</evidence>
<evidence type="ECO:0000256" key="8">
    <source>
        <dbReference type="SAM" id="MobiDB-lite"/>
    </source>
</evidence>
<evidence type="ECO:0000259" key="11">
    <source>
        <dbReference type="Pfam" id="PF21192"/>
    </source>
</evidence>
<dbReference type="Pfam" id="PF21192">
    <property type="entry name" value="OB_NMD3"/>
    <property type="match status" value="1"/>
</dbReference>
<proteinExistence type="inferred from homology"/>
<feature type="compositionally biased region" description="Low complexity" evidence="8">
    <location>
        <begin position="502"/>
        <end position="515"/>
    </location>
</feature>
<keyword evidence="3 7" id="KW-0813">Transport</keyword>
<comment type="similarity">
    <text evidence="1 7">Belongs to the NMD3 family.</text>
</comment>
<evidence type="ECO:0000256" key="4">
    <source>
        <dbReference type="ARBA" id="ARBA00022490"/>
    </source>
</evidence>
<dbReference type="Pfam" id="PF04981">
    <property type="entry name" value="NMD3"/>
    <property type="match status" value="1"/>
</dbReference>
<feature type="region of interest" description="Disordered" evidence="8">
    <location>
        <begin position="45"/>
        <end position="67"/>
    </location>
</feature>
<gene>
    <name evidence="13" type="ORF">PCOR1329_LOCUS60051</name>
</gene>
<organism evidence="13 14">
    <name type="scientific">Prorocentrum cordatum</name>
    <dbReference type="NCBI Taxonomy" id="2364126"/>
    <lineage>
        <taxon>Eukaryota</taxon>
        <taxon>Sar</taxon>
        <taxon>Alveolata</taxon>
        <taxon>Dinophyceae</taxon>
        <taxon>Prorocentrales</taxon>
        <taxon>Prorocentraceae</taxon>
        <taxon>Prorocentrum</taxon>
    </lineage>
</organism>
<reference evidence="13" key="1">
    <citation type="submission" date="2023-10" db="EMBL/GenBank/DDBJ databases">
        <authorList>
            <person name="Chen Y."/>
            <person name="Shah S."/>
            <person name="Dougan E. K."/>
            <person name="Thang M."/>
            <person name="Chan C."/>
        </authorList>
    </citation>
    <scope>NUCLEOTIDE SEQUENCE [LARGE SCALE GENOMIC DNA]</scope>
</reference>
<dbReference type="Pfam" id="PF21193">
    <property type="entry name" value="NMD_SH3"/>
    <property type="match status" value="1"/>
</dbReference>
<dbReference type="InterPro" id="IPR007064">
    <property type="entry name" value="Nmd3_N"/>
</dbReference>
<keyword evidence="9" id="KW-0732">Signal</keyword>
<evidence type="ECO:0000313" key="14">
    <source>
        <dbReference type="Proteomes" id="UP001189429"/>
    </source>
</evidence>
<dbReference type="InterPro" id="IPR039768">
    <property type="entry name" value="Nmd3"/>
</dbReference>
<dbReference type="Proteomes" id="UP001189429">
    <property type="component" value="Unassembled WGS sequence"/>
</dbReference>
<feature type="domain" description="60S ribosomal export protein NMD3 OB-fold" evidence="11">
    <location>
        <begin position="345"/>
        <end position="441"/>
    </location>
</feature>
<feature type="domain" description="Nmd3 N-terminal" evidence="10">
    <location>
        <begin position="73"/>
        <end position="278"/>
    </location>
</feature>
<evidence type="ECO:0000256" key="9">
    <source>
        <dbReference type="SAM" id="SignalP"/>
    </source>
</evidence>
<evidence type="ECO:0000256" key="3">
    <source>
        <dbReference type="ARBA" id="ARBA00022448"/>
    </source>
</evidence>
<comment type="caution">
    <text evidence="13">The sequence shown here is derived from an EMBL/GenBank/DDBJ whole genome shotgun (WGS) entry which is preliminary data.</text>
</comment>
<evidence type="ECO:0000256" key="2">
    <source>
        <dbReference type="ARBA" id="ARBA00017035"/>
    </source>
</evidence>